<evidence type="ECO:0000256" key="5">
    <source>
        <dbReference type="ARBA" id="ARBA00022960"/>
    </source>
</evidence>
<dbReference type="EC" id="2.4.1.227" evidence="10"/>
<feature type="domain" description="Glycosyl transferase family 28 C-terminal" evidence="12">
    <location>
        <begin position="216"/>
        <end position="371"/>
    </location>
</feature>
<name>A0A3P3XGJ7_9SPIR</name>
<evidence type="ECO:0000256" key="10">
    <source>
        <dbReference type="HAMAP-Rule" id="MF_00033"/>
    </source>
</evidence>
<keyword evidence="2 10" id="KW-0132">Cell division</keyword>
<dbReference type="GO" id="GO:0071555">
    <property type="term" value="P:cell wall organization"/>
    <property type="evidence" value="ECO:0007669"/>
    <property type="project" value="UniProtKB-KW"/>
</dbReference>
<feature type="binding site" evidence="10">
    <location>
        <position position="193"/>
    </location>
    <ligand>
        <name>UDP-N-acetyl-alpha-D-glucosamine</name>
        <dbReference type="ChEBI" id="CHEBI:57705"/>
    </ligand>
</feature>
<accession>A0A3P3XGJ7</accession>
<keyword evidence="1 10" id="KW-1003">Cell membrane</keyword>
<evidence type="ECO:0000259" key="12">
    <source>
        <dbReference type="Pfam" id="PF04101"/>
    </source>
</evidence>
<dbReference type="SUPFAM" id="SSF53756">
    <property type="entry name" value="UDP-Glycosyltransferase/glycogen phosphorylase"/>
    <property type="match status" value="1"/>
</dbReference>
<reference evidence="13" key="1">
    <citation type="submission" date="2017-02" db="EMBL/GenBank/DDBJ databases">
        <authorList>
            <person name="Regsiter A."/>
            <person name="William W."/>
        </authorList>
    </citation>
    <scope>NUCLEOTIDE SEQUENCE</scope>
    <source>
        <strain evidence="13">Bib</strain>
    </source>
</reference>
<dbReference type="InterPro" id="IPR007235">
    <property type="entry name" value="Glyco_trans_28_C"/>
</dbReference>
<keyword evidence="7 10" id="KW-0472">Membrane</keyword>
<dbReference type="Pfam" id="PF04101">
    <property type="entry name" value="Glyco_tran_28_C"/>
    <property type="match status" value="1"/>
</dbReference>
<comment type="similarity">
    <text evidence="10">Belongs to the glycosyltransferase 28 family. MurG subfamily.</text>
</comment>
<evidence type="ECO:0000313" key="13">
    <source>
        <dbReference type="EMBL" id="SLM10302.1"/>
    </source>
</evidence>
<dbReference type="InterPro" id="IPR006009">
    <property type="entry name" value="GlcNAc_MurG"/>
</dbReference>
<dbReference type="PANTHER" id="PTHR21015">
    <property type="entry name" value="UDP-N-ACETYLGLUCOSAMINE--N-ACETYLMURAMYL-(PENTAPEPTIDE) PYROPHOSPHORYL-UNDECAPRENOL N-ACETYLGLUCOSAMINE TRANSFERASE 1"/>
    <property type="match status" value="1"/>
</dbReference>
<keyword evidence="5 10" id="KW-0133">Cell shape</keyword>
<evidence type="ECO:0000256" key="3">
    <source>
        <dbReference type="ARBA" id="ARBA00022676"/>
    </source>
</evidence>
<keyword evidence="4 10" id="KW-0808">Transferase</keyword>
<dbReference type="CDD" id="cd03785">
    <property type="entry name" value="GT28_MurG"/>
    <property type="match status" value="1"/>
</dbReference>
<organism evidence="13">
    <name type="scientific">uncultured spirochete</name>
    <dbReference type="NCBI Taxonomy" id="156406"/>
    <lineage>
        <taxon>Bacteria</taxon>
        <taxon>Pseudomonadati</taxon>
        <taxon>Spirochaetota</taxon>
        <taxon>Spirochaetia</taxon>
        <taxon>Spirochaetales</taxon>
        <taxon>environmental samples</taxon>
    </lineage>
</organism>
<comment type="function">
    <text evidence="10">Cell wall formation. Catalyzes the transfer of a GlcNAc subunit on undecaprenyl-pyrophosphoryl-MurNAc-pentapeptide (lipid intermediate I) to form undecaprenyl-pyrophosphoryl-MurNAc-(pentapeptide)GlcNAc (lipid intermediate II).</text>
</comment>
<keyword evidence="6 10" id="KW-0573">Peptidoglycan synthesis</keyword>
<sequence>MMSAEIAAQPGETQHAATQAGANAQPCIVFTGGGTGGHIYPGLAVIDELRRLGFTGRIAWIGSEKELDRSIVASHGIEYFAIPSGKFRREISFQNLTDLGRIVAGYFRAKSVLKMLRPALLFSKGGYVSVPPCRAATALGIPVFTHESDASPGLATRLNSAHAERILTSWEDTARCFPQSLRSRIIRTGNPTRPDLFEGDKARGLKLLGFSDDRPILFVLGGSQGAKEVNRLVLSSLSRLCPTVQIVHQTGQAHYEDVLHAIPDDPAIRAAYRPLAYIGKEIADIYAASDIVAGRAGAGTVWEAASLGKPMILIPLSGTGTRGDQVENAALASKAGAAIVLEGDKATPEAFVAAVQSFLNPEAYSAALNACRKLAQVPHDFADPNLQSLDVANSINNAGSQYATEFIARLILARIGWRAKETQ</sequence>
<evidence type="ECO:0000256" key="9">
    <source>
        <dbReference type="ARBA" id="ARBA00023316"/>
    </source>
</evidence>
<comment type="subcellular location">
    <subcellularLocation>
        <location evidence="10">Cell membrane</location>
        <topology evidence="10">Peripheral membrane protein</topology>
        <orientation evidence="10">Cytoplasmic side</orientation>
    </subcellularLocation>
</comment>
<protein>
    <recommendedName>
        <fullName evidence="10">UDP-N-acetylglucosamine--N-acetylmuramyl-(pentapeptide) pyrophosphoryl-undecaprenol N-acetylglucosamine transferase</fullName>
        <ecNumber evidence="10">2.4.1.227</ecNumber>
    </recommendedName>
    <alternativeName>
        <fullName evidence="10">Undecaprenyl-PP-MurNAc-pentapeptide-UDPGlcNAc GlcNAc transferase</fullName>
    </alternativeName>
</protein>
<dbReference type="InterPro" id="IPR004276">
    <property type="entry name" value="GlycoTrans_28_N"/>
</dbReference>
<evidence type="ECO:0000256" key="6">
    <source>
        <dbReference type="ARBA" id="ARBA00022984"/>
    </source>
</evidence>
<comment type="catalytic activity">
    <reaction evidence="10">
        <text>di-trans,octa-cis-undecaprenyl diphospho-N-acetyl-alpha-D-muramoyl-L-alanyl-D-glutamyl-meso-2,6-diaminopimeloyl-D-alanyl-D-alanine + UDP-N-acetyl-alpha-D-glucosamine = di-trans,octa-cis-undecaprenyl diphospho-[N-acetyl-alpha-D-glucosaminyl-(1-&gt;4)]-N-acetyl-alpha-D-muramoyl-L-alanyl-D-glutamyl-meso-2,6-diaminopimeloyl-D-alanyl-D-alanine + UDP + H(+)</text>
        <dbReference type="Rhea" id="RHEA:31227"/>
        <dbReference type="ChEBI" id="CHEBI:15378"/>
        <dbReference type="ChEBI" id="CHEBI:57705"/>
        <dbReference type="ChEBI" id="CHEBI:58223"/>
        <dbReference type="ChEBI" id="CHEBI:61387"/>
        <dbReference type="ChEBI" id="CHEBI:61388"/>
        <dbReference type="EC" id="2.4.1.227"/>
    </reaction>
</comment>
<dbReference type="AlphaFoldDB" id="A0A3P3XGJ7"/>
<dbReference type="GO" id="GO:0005886">
    <property type="term" value="C:plasma membrane"/>
    <property type="evidence" value="ECO:0007669"/>
    <property type="project" value="UniProtKB-SubCell"/>
</dbReference>
<proteinExistence type="inferred from homology"/>
<evidence type="ECO:0000256" key="4">
    <source>
        <dbReference type="ARBA" id="ARBA00022679"/>
    </source>
</evidence>
<dbReference type="GO" id="GO:0008360">
    <property type="term" value="P:regulation of cell shape"/>
    <property type="evidence" value="ECO:0007669"/>
    <property type="project" value="UniProtKB-KW"/>
</dbReference>
<comment type="pathway">
    <text evidence="10">Cell wall biogenesis; peptidoglycan biosynthesis.</text>
</comment>
<evidence type="ECO:0000256" key="2">
    <source>
        <dbReference type="ARBA" id="ARBA00022618"/>
    </source>
</evidence>
<dbReference type="HAMAP" id="MF_00033">
    <property type="entry name" value="MurG"/>
    <property type="match status" value="1"/>
</dbReference>
<evidence type="ECO:0000256" key="8">
    <source>
        <dbReference type="ARBA" id="ARBA00023306"/>
    </source>
</evidence>
<dbReference type="GO" id="GO:0051301">
    <property type="term" value="P:cell division"/>
    <property type="evidence" value="ECO:0007669"/>
    <property type="project" value="UniProtKB-KW"/>
</dbReference>
<feature type="binding site" evidence="10">
    <location>
        <begin position="35"/>
        <end position="37"/>
    </location>
    <ligand>
        <name>UDP-N-acetyl-alpha-D-glucosamine</name>
        <dbReference type="ChEBI" id="CHEBI:57705"/>
    </ligand>
</feature>
<dbReference type="Gene3D" id="3.40.50.2000">
    <property type="entry name" value="Glycogen Phosphorylase B"/>
    <property type="match status" value="2"/>
</dbReference>
<dbReference type="GO" id="GO:0050511">
    <property type="term" value="F:undecaprenyldiphospho-muramoylpentapeptide beta-N-acetylglucosaminyltransferase activity"/>
    <property type="evidence" value="ECO:0007669"/>
    <property type="project" value="UniProtKB-UniRule"/>
</dbReference>
<dbReference type="PANTHER" id="PTHR21015:SF27">
    <property type="entry name" value="UDP-N-ACETYLGLUCOSAMINE--N-ACETYLMURAMYL-(PENTAPEPTIDE) PYROPHOSPHORYL-UNDECAPRENOL N-ACETYLGLUCOSAMINE TRANSFERASE"/>
    <property type="match status" value="1"/>
</dbReference>
<keyword evidence="9 10" id="KW-0961">Cell wall biogenesis/degradation</keyword>
<keyword evidence="3 10" id="KW-0328">Glycosyltransferase</keyword>
<evidence type="ECO:0000256" key="1">
    <source>
        <dbReference type="ARBA" id="ARBA00022475"/>
    </source>
</evidence>
<comment type="caution">
    <text evidence="10">Lacks conserved residue(s) required for the propagation of feature annotation.</text>
</comment>
<dbReference type="UniPathway" id="UPA00219"/>
<dbReference type="NCBIfam" id="TIGR01133">
    <property type="entry name" value="murG"/>
    <property type="match status" value="1"/>
</dbReference>
<dbReference type="GO" id="GO:0005975">
    <property type="term" value="P:carbohydrate metabolic process"/>
    <property type="evidence" value="ECO:0007669"/>
    <property type="project" value="InterPro"/>
</dbReference>
<feature type="domain" description="Glycosyltransferase family 28 N-terminal" evidence="11">
    <location>
        <begin position="28"/>
        <end position="167"/>
    </location>
</feature>
<feature type="binding site" evidence="10">
    <location>
        <position position="325"/>
    </location>
    <ligand>
        <name>UDP-N-acetyl-alpha-D-glucosamine</name>
        <dbReference type="ChEBI" id="CHEBI:57705"/>
    </ligand>
</feature>
<dbReference type="GO" id="GO:0051991">
    <property type="term" value="F:UDP-N-acetyl-D-glucosamine:N-acetylmuramoyl-L-alanyl-D-glutamyl-meso-2,6-diaminopimelyl-D-alanyl-D-alanine-diphosphoundecaprenol 4-beta-N-acetylglucosaminlytransferase activity"/>
    <property type="evidence" value="ECO:0007669"/>
    <property type="project" value="RHEA"/>
</dbReference>
<gene>
    <name evidence="10 13" type="primary">murG</name>
    <name evidence="13" type="ORF">SPIROBIBN47_130045</name>
</gene>
<evidence type="ECO:0000259" key="11">
    <source>
        <dbReference type="Pfam" id="PF03033"/>
    </source>
</evidence>
<dbReference type="EMBL" id="FWDM01000005">
    <property type="protein sequence ID" value="SLM10302.1"/>
    <property type="molecule type" value="Genomic_DNA"/>
</dbReference>
<dbReference type="Pfam" id="PF03033">
    <property type="entry name" value="Glyco_transf_28"/>
    <property type="match status" value="1"/>
</dbReference>
<evidence type="ECO:0000256" key="7">
    <source>
        <dbReference type="ARBA" id="ARBA00023136"/>
    </source>
</evidence>
<feature type="binding site" evidence="10">
    <location>
        <position position="223"/>
    </location>
    <ligand>
        <name>UDP-N-acetyl-alpha-D-glucosamine</name>
        <dbReference type="ChEBI" id="CHEBI:57705"/>
    </ligand>
</feature>
<dbReference type="GO" id="GO:0009252">
    <property type="term" value="P:peptidoglycan biosynthetic process"/>
    <property type="evidence" value="ECO:0007669"/>
    <property type="project" value="UniProtKB-UniRule"/>
</dbReference>
<keyword evidence="8 10" id="KW-0131">Cell cycle</keyword>